<dbReference type="RefSeq" id="WP_002703324.1">
    <property type="nucleotide sequence ID" value="NZ_AAWS01000053.1"/>
</dbReference>
<feature type="signal peptide" evidence="3">
    <location>
        <begin position="1"/>
        <end position="20"/>
    </location>
</feature>
<feature type="chain" id="PRO_5002642527" evidence="3">
    <location>
        <begin position="21"/>
        <end position="310"/>
    </location>
</feature>
<evidence type="ECO:0000313" key="6">
    <source>
        <dbReference type="Proteomes" id="UP000004095"/>
    </source>
</evidence>
<sequence length="310" mass="36617">MKKLLILMMASLIACPGILAQLQVAITIDDVPNTKAYNASLTLVRQLDQKKVPTAIFINESKLQFSKNQGFFANVGLLMHWGNPPYNTLGNHTYSHLRYSAVGYQAFTQDLVKGEEFTEKLAKKYHKKLRYFRFPYNDLGKDSSQHHQIVHYLQANNYILTPFTVESSDWMFNYLYEHYQKQGKPKEAQRIGNLYIQKTLEYFTFFEKMAMAQYKRPVRHIYLCHDNPLNADYIGLLLSKLRQRKYSFISLTKAMQDPVYQQTDVYYKKWGVSWMYRWMKDGKARSQLMKTEPDIMSVYQEYQKVLKAKH</sequence>
<dbReference type="GO" id="GO:0005975">
    <property type="term" value="P:carbohydrate metabolic process"/>
    <property type="evidence" value="ECO:0007669"/>
    <property type="project" value="InterPro"/>
</dbReference>
<evidence type="ECO:0000256" key="2">
    <source>
        <dbReference type="ARBA" id="ARBA00022801"/>
    </source>
</evidence>
<dbReference type="GO" id="GO:0046872">
    <property type="term" value="F:metal ion binding"/>
    <property type="evidence" value="ECO:0007669"/>
    <property type="project" value="UniProtKB-KW"/>
</dbReference>
<name>A1ZWR5_MICM2</name>
<dbReference type="PROSITE" id="PS51257">
    <property type="entry name" value="PROKAR_LIPOPROTEIN"/>
    <property type="match status" value="1"/>
</dbReference>
<evidence type="ECO:0000256" key="1">
    <source>
        <dbReference type="ARBA" id="ARBA00022723"/>
    </source>
</evidence>
<reference evidence="5 6" key="1">
    <citation type="submission" date="2007-01" db="EMBL/GenBank/DDBJ databases">
        <authorList>
            <person name="Haygood M."/>
            <person name="Podell S."/>
            <person name="Anderson C."/>
            <person name="Hopkinson B."/>
            <person name="Roe K."/>
            <person name="Barbeau K."/>
            <person name="Gaasterland T."/>
            <person name="Ferriera S."/>
            <person name="Johnson J."/>
            <person name="Kravitz S."/>
            <person name="Beeson K."/>
            <person name="Sutton G."/>
            <person name="Rogers Y.-H."/>
            <person name="Friedman R."/>
            <person name="Frazier M."/>
            <person name="Venter J.C."/>
        </authorList>
    </citation>
    <scope>NUCLEOTIDE SEQUENCE [LARGE SCALE GENOMIC DNA]</scope>
    <source>
        <strain evidence="5 6">ATCC 23134</strain>
    </source>
</reference>
<accession>A1ZWR5</accession>
<dbReference type="InterPro" id="IPR011330">
    <property type="entry name" value="Glyco_hydro/deAcase_b/a-brl"/>
</dbReference>
<gene>
    <name evidence="5" type="ORF">M23134_06793</name>
</gene>
<evidence type="ECO:0000256" key="3">
    <source>
        <dbReference type="SAM" id="SignalP"/>
    </source>
</evidence>
<dbReference type="GO" id="GO:0016810">
    <property type="term" value="F:hydrolase activity, acting on carbon-nitrogen (but not peptide) bonds"/>
    <property type="evidence" value="ECO:0007669"/>
    <property type="project" value="InterPro"/>
</dbReference>
<dbReference type="EMBL" id="AAWS01000053">
    <property type="protein sequence ID" value="EAY25197.1"/>
    <property type="molecule type" value="Genomic_DNA"/>
</dbReference>
<dbReference type="PANTHER" id="PTHR10587">
    <property type="entry name" value="GLYCOSYL TRANSFERASE-RELATED"/>
    <property type="match status" value="1"/>
</dbReference>
<dbReference type="Proteomes" id="UP000004095">
    <property type="component" value="Unassembled WGS sequence"/>
</dbReference>
<comment type="caution">
    <text evidence="5">The sequence shown here is derived from an EMBL/GenBank/DDBJ whole genome shotgun (WGS) entry which is preliminary data.</text>
</comment>
<keyword evidence="3" id="KW-0732">Signal</keyword>
<evidence type="ECO:0000259" key="4">
    <source>
        <dbReference type="Pfam" id="PF01522"/>
    </source>
</evidence>
<dbReference type="OrthoDB" id="115239at2"/>
<dbReference type="PANTHER" id="PTHR10587:SF133">
    <property type="entry name" value="CHITIN DEACETYLASE 1-RELATED"/>
    <property type="match status" value="1"/>
</dbReference>
<evidence type="ECO:0000313" key="5">
    <source>
        <dbReference type="EMBL" id="EAY25197.1"/>
    </source>
</evidence>
<protein>
    <submittedName>
        <fullName evidence="5">Polysaccharide deacetylase domain protein</fullName>
    </submittedName>
</protein>
<keyword evidence="2" id="KW-0378">Hydrolase</keyword>
<keyword evidence="1" id="KW-0479">Metal-binding</keyword>
<feature type="domain" description="NodB homology" evidence="4">
    <location>
        <begin position="23"/>
        <end position="143"/>
    </location>
</feature>
<dbReference type="GO" id="GO:0016020">
    <property type="term" value="C:membrane"/>
    <property type="evidence" value="ECO:0007669"/>
    <property type="project" value="TreeGrafter"/>
</dbReference>
<dbReference type="Gene3D" id="3.20.20.370">
    <property type="entry name" value="Glycoside hydrolase/deacetylase"/>
    <property type="match status" value="1"/>
</dbReference>
<dbReference type="InterPro" id="IPR002509">
    <property type="entry name" value="NODB_dom"/>
</dbReference>
<dbReference type="Pfam" id="PF01522">
    <property type="entry name" value="Polysacc_deac_1"/>
    <property type="match status" value="1"/>
</dbReference>
<organism evidence="5 6">
    <name type="scientific">Microscilla marina ATCC 23134</name>
    <dbReference type="NCBI Taxonomy" id="313606"/>
    <lineage>
        <taxon>Bacteria</taxon>
        <taxon>Pseudomonadati</taxon>
        <taxon>Bacteroidota</taxon>
        <taxon>Cytophagia</taxon>
        <taxon>Cytophagales</taxon>
        <taxon>Microscillaceae</taxon>
        <taxon>Microscilla</taxon>
    </lineage>
</organism>
<dbReference type="SUPFAM" id="SSF88713">
    <property type="entry name" value="Glycoside hydrolase/deacetylase"/>
    <property type="match status" value="1"/>
</dbReference>
<dbReference type="AlphaFoldDB" id="A1ZWR5"/>
<proteinExistence type="predicted"/>
<dbReference type="eggNOG" id="COG0726">
    <property type="taxonomic scope" value="Bacteria"/>
</dbReference>
<keyword evidence="6" id="KW-1185">Reference proteome</keyword>
<dbReference type="InterPro" id="IPR050248">
    <property type="entry name" value="Polysacc_deacetylase_ArnD"/>
</dbReference>